<keyword evidence="3" id="KW-0472">Membrane</keyword>
<dbReference type="PANTHER" id="PTHR45752:SF196">
    <property type="entry name" value="GH17740P"/>
    <property type="match status" value="1"/>
</dbReference>
<evidence type="ECO:0000256" key="1">
    <source>
        <dbReference type="ARBA" id="ARBA00022614"/>
    </source>
</evidence>
<dbReference type="Gene3D" id="3.80.10.10">
    <property type="entry name" value="Ribonuclease Inhibitor"/>
    <property type="match status" value="2"/>
</dbReference>
<evidence type="ECO:0000256" key="2">
    <source>
        <dbReference type="ARBA" id="ARBA00022737"/>
    </source>
</evidence>
<dbReference type="SMART" id="SM00369">
    <property type="entry name" value="LRR_TYP"/>
    <property type="match status" value="6"/>
</dbReference>
<name>A0AAE3SKG5_9BACT</name>
<feature type="domain" description="Disease resistance R13L4/SHOC-2-like LRR" evidence="5">
    <location>
        <begin position="495"/>
        <end position="602"/>
    </location>
</feature>
<gene>
    <name evidence="6" type="ORF">OM074_13205</name>
</gene>
<dbReference type="InterPro" id="IPR000200">
    <property type="entry name" value="Peptidase_C10"/>
</dbReference>
<evidence type="ECO:0000256" key="3">
    <source>
        <dbReference type="ARBA" id="ARBA00023136"/>
    </source>
</evidence>
<proteinExistence type="predicted"/>
<comment type="caution">
    <text evidence="6">The sequence shown here is derived from an EMBL/GenBank/DDBJ whole genome shotgun (WGS) entry which is preliminary data.</text>
</comment>
<sequence length="1802" mass="202842">MRIYIYHLCLSLLIVFLGISINITAQSPFDEARKCGGEFLATKGVKEIRLDLVYKSGKAASTVLYNYNNNPEGYVVVAQSGNDYAVVGYSMTGILSEKNTNEGFDGLINSLESIPMLDVESIKERYLSSLKSTMASVGPLLGEAGVSLDQYYHADVGECPSGCTATALAQIMAYHRYPDFGSGTYCYTHDVYGEQCGDFENTNYNLSDPGHADYNILSRHIGVALNMDYCGSPYGSAAYGRPEPMREFFKYHAIYGENNSGFIRNELDQGRPVYASLPGEPVGHAVVIDGYDGDYFHYNFGWGGAGNGYYYMNSRDIHKSSYTFNPNPGSIICMSPEPFTVNQQDSLALLAVYNAFDGELDWNINDYVVYWGADVGIWNGRVIKLNISVEKTGAPFEIPVEIGGLEELQFLSIRADMQGPLTEGIGNLKKLQGLDIYDIADKDVQFPDNIGDIESLKYLNCNGVSGSIPVGIGNLQKLESFSANDCNFNSAIPYEICNLSNLNYLYLWNSNLTGTLPDNFGNLTKLEYCTLSDNQLEGVLPNSIGGLVSLKTLEIANNNFSGEIPASIGNMVSLEKFDATNNDFSGTLPGEIGNCSELTDLYLSNNYIEAIENGFGNLKKLKSIVLTNNALTALPDSISNLRDVEGFDASNNDIASIPEDFGEWQNLAVLDLSYNQIPIFPAGICLSNELVSVKLNNNNIKELPSTLEMMKQVNEFYIDSNQISSPLPKNLLTYDQGHVTFSYNNFLFCDLPDMDEFSETALGYEQNNVPVKENLIKVHKGDTLKIDVRDIAPFKHPYNKYYWYEYPENIRMNTPWEDHDGDPVLELVMDEYSINKKYYCKVFNDSIPRYKWDYYGTEHENAMIYCLNTDTVSFGIITEDEEVERDYPDEYILASDEIVNTSITDKNVTLVAPKYLRGRTMWEASYDNESWFPVADTMVQTDVWANVVSEKDSELVLYPKTAAYYRSVVKESTCNPIVSDGVKVNPYGQVLYEDMIPVSDQDIIISVDSIDVIVPANFSGEEFRLSIVKLDNPPAGPEGATMGSCYDVTVSVGDVFDVPLMIRLKNMDASSFPKEEIPNYRPVYYDDTNQKWVEYELSDLCVDDNCLVFSTKHLTKLSWYNLWQGTFTHFLKQGKVTVYYKTGGNYDTQYTSYEFQLRNEPTEVWRNSNTDPEAGGNPYLVQDVAGYVNIIMDKFNSLGLEVPEEIGVYLDYNMGAKGMINIIGYSAPTGYLIIDILENVDPVDFKQTLAHEYMHYTQDYYMSVALDNYFWCEVNAPLSGYLVWNTILERLEPEDEIKNRLVRYRDDASIFELLSKSWDNEATLPVFEKRINSGNANLSGSFLHYMQTKRAGTKLDIVKLLKEHTLGSNLTTWLWRSYLNEQIVSQLNSTAGAEYDAYVRYLLEGGDDNFTVISKDEGKTPLSHVIMVSKSGQTEDFARRILYGFKEGEGEPQIDTVKMTIPYMASRVVLLQNQSDELATVVRYKASHALNEKYKVYHGKYNYESKKMEFVDISDKEKYALFLEPKTKDNSEKQMHAGFLLFVNTKCPTATETGSDFNVDVEISAQPVPNIVDVAYANVGDGFVHNFSNGKRYFILSGNMEKVLPDDYNYMFQVLEYDSYKTDIKDSSYTVIVNYKQELVMDNGQDLPVSTGTETGSQTITYNFMEGLLDITLNRHVVNSYSGYVDYNTKTEYDPFIGGIEDETYHVVYQDITSFENRDYGTEFGVGEVAEFTTSSSAETQAVIKSMSASFTDNHYYSSGELNSGTSGSYVSTDYSGSEVKITIWLHTEKPEEESDVYEPLF</sequence>
<dbReference type="Pfam" id="PF01640">
    <property type="entry name" value="Peptidase_C10"/>
    <property type="match status" value="1"/>
</dbReference>
<dbReference type="InterPro" id="IPR055414">
    <property type="entry name" value="LRR_R13L4/SHOC2-like"/>
</dbReference>
<reference evidence="6" key="1">
    <citation type="submission" date="2022-10" db="EMBL/GenBank/DDBJ databases">
        <authorList>
            <person name="Yu W.X."/>
        </authorList>
    </citation>
    <scope>NUCLEOTIDE SEQUENCE</scope>
    <source>
        <strain evidence="6">D04</strain>
    </source>
</reference>
<dbReference type="Pfam" id="PF23598">
    <property type="entry name" value="LRR_14"/>
    <property type="match status" value="1"/>
</dbReference>
<dbReference type="Proteomes" id="UP001207408">
    <property type="component" value="Unassembled WGS sequence"/>
</dbReference>
<protein>
    <submittedName>
        <fullName evidence="6">C10 family peptidase</fullName>
    </submittedName>
</protein>
<dbReference type="SUPFAM" id="SSF52058">
    <property type="entry name" value="L domain-like"/>
    <property type="match status" value="1"/>
</dbReference>
<evidence type="ECO:0000313" key="6">
    <source>
        <dbReference type="EMBL" id="MCW3806587.1"/>
    </source>
</evidence>
<feature type="active site" description="Proton acceptor" evidence="4">
    <location>
        <position position="284"/>
    </location>
</feature>
<dbReference type="SUPFAM" id="SSF54001">
    <property type="entry name" value="Cysteine proteinases"/>
    <property type="match status" value="1"/>
</dbReference>
<keyword evidence="7" id="KW-1185">Reference proteome</keyword>
<dbReference type="InterPro" id="IPR038765">
    <property type="entry name" value="Papain-like_cys_pep_sf"/>
</dbReference>
<dbReference type="GO" id="GO:0008234">
    <property type="term" value="F:cysteine-type peptidase activity"/>
    <property type="evidence" value="ECO:0007669"/>
    <property type="project" value="UniProtKB-KW"/>
</dbReference>
<dbReference type="InterPro" id="IPR003591">
    <property type="entry name" value="Leu-rich_rpt_typical-subtyp"/>
</dbReference>
<evidence type="ECO:0000313" key="7">
    <source>
        <dbReference type="Proteomes" id="UP001207408"/>
    </source>
</evidence>
<feature type="active site" description="Nucleophile" evidence="4">
    <location>
        <position position="163"/>
    </location>
</feature>
<dbReference type="InterPro" id="IPR032675">
    <property type="entry name" value="LRR_dom_sf"/>
</dbReference>
<keyword evidence="2" id="KW-0677">Repeat</keyword>
<dbReference type="GO" id="GO:0006508">
    <property type="term" value="P:proteolysis"/>
    <property type="evidence" value="ECO:0007669"/>
    <property type="project" value="UniProtKB-KW"/>
</dbReference>
<dbReference type="InterPro" id="IPR050715">
    <property type="entry name" value="LRR-SigEffector_domain"/>
</dbReference>
<dbReference type="EMBL" id="JAPDPI010000026">
    <property type="protein sequence ID" value="MCW3806587.1"/>
    <property type="molecule type" value="Genomic_DNA"/>
</dbReference>
<dbReference type="PROSITE" id="PS51450">
    <property type="entry name" value="LRR"/>
    <property type="match status" value="2"/>
</dbReference>
<dbReference type="RefSeq" id="WP_301200161.1">
    <property type="nucleotide sequence ID" value="NZ_JAPDPI010000026.1"/>
</dbReference>
<evidence type="ECO:0000259" key="5">
    <source>
        <dbReference type="Pfam" id="PF23598"/>
    </source>
</evidence>
<dbReference type="FunFam" id="3.80.10.10:FF:000095">
    <property type="entry name" value="LRR receptor-like serine/threonine-protein kinase GSO1"/>
    <property type="match status" value="1"/>
</dbReference>
<organism evidence="6 7">
    <name type="scientific">Plebeiibacterium marinum</name>
    <dbReference type="NCBI Taxonomy" id="2992111"/>
    <lineage>
        <taxon>Bacteria</taxon>
        <taxon>Pseudomonadati</taxon>
        <taxon>Bacteroidota</taxon>
        <taxon>Bacteroidia</taxon>
        <taxon>Marinilabiliales</taxon>
        <taxon>Marinilabiliaceae</taxon>
        <taxon>Plebeiibacterium</taxon>
    </lineage>
</organism>
<accession>A0AAE3SKG5</accession>
<keyword evidence="1" id="KW-0433">Leucine-rich repeat</keyword>
<dbReference type="InterPro" id="IPR001611">
    <property type="entry name" value="Leu-rich_rpt"/>
</dbReference>
<dbReference type="Gene3D" id="3.90.70.50">
    <property type="entry name" value="Peptidase C10, streptopain"/>
    <property type="match status" value="2"/>
</dbReference>
<dbReference type="InterPro" id="IPR044934">
    <property type="entry name" value="Streptopain_sf"/>
</dbReference>
<evidence type="ECO:0000256" key="4">
    <source>
        <dbReference type="PIRSR" id="PIRSR600200-1"/>
    </source>
</evidence>
<dbReference type="PANTHER" id="PTHR45752">
    <property type="entry name" value="LEUCINE-RICH REPEAT-CONTAINING"/>
    <property type="match status" value="1"/>
</dbReference>